<evidence type="ECO:0000313" key="2">
    <source>
        <dbReference type="Proteomes" id="UP000004394"/>
    </source>
</evidence>
<dbReference type="STRING" id="862515.HMPREF0658_0581"/>
<dbReference type="Proteomes" id="UP000004394">
    <property type="component" value="Unassembled WGS sequence"/>
</dbReference>
<dbReference type="EMBL" id="AEEI01000021">
    <property type="protein sequence ID" value="EFM02500.1"/>
    <property type="molecule type" value="Genomic_DNA"/>
</dbReference>
<dbReference type="BioCyc" id="PMAR862515-HMP:GMOO-593-MONOMER"/>
<dbReference type="HOGENOM" id="CLU_2331366_0_0_10"/>
<name>E0NQY0_9BACT</name>
<dbReference type="AlphaFoldDB" id="E0NQY0"/>
<comment type="caution">
    <text evidence="1">The sequence shown here is derived from an EMBL/GenBank/DDBJ whole genome shotgun (WGS) entry which is preliminary data.</text>
</comment>
<gene>
    <name evidence="1" type="ORF">HMPREF0658_0581</name>
</gene>
<sequence>MLIPFCSKNKVGGAAGTRFCRKILPEMKCRCGDFPYKPKALTLSSRSPLLPLRIKRNQHRLMAYQSGICGREKRKCNASMENEKGWLPQIEITTQKEE</sequence>
<protein>
    <submittedName>
        <fullName evidence="1">Uncharacterized protein</fullName>
    </submittedName>
</protein>
<keyword evidence="2" id="KW-1185">Reference proteome</keyword>
<evidence type="ECO:0000313" key="1">
    <source>
        <dbReference type="EMBL" id="EFM02500.1"/>
    </source>
</evidence>
<proteinExistence type="predicted"/>
<accession>E0NQY0</accession>
<organism evidence="1 2">
    <name type="scientific">Hoylesella marshii DSM 16973 = JCM 13450</name>
    <dbReference type="NCBI Taxonomy" id="862515"/>
    <lineage>
        <taxon>Bacteria</taxon>
        <taxon>Pseudomonadati</taxon>
        <taxon>Bacteroidota</taxon>
        <taxon>Bacteroidia</taxon>
        <taxon>Bacteroidales</taxon>
        <taxon>Prevotellaceae</taxon>
        <taxon>Hoylesella</taxon>
    </lineage>
</organism>
<reference evidence="1" key="1">
    <citation type="submission" date="2010-07" db="EMBL/GenBank/DDBJ databases">
        <authorList>
            <person name="Muzny D."/>
            <person name="Qin X."/>
            <person name="Deng J."/>
            <person name="Jiang H."/>
            <person name="Liu Y."/>
            <person name="Qu J."/>
            <person name="Song X.-Z."/>
            <person name="Zhang L."/>
            <person name="Thornton R."/>
            <person name="Coyle M."/>
            <person name="Francisco L."/>
            <person name="Jackson L."/>
            <person name="Javaid M."/>
            <person name="Korchina V."/>
            <person name="Kovar C."/>
            <person name="Mata R."/>
            <person name="Mathew T."/>
            <person name="Ngo R."/>
            <person name="Nguyen L."/>
            <person name="Nguyen N."/>
            <person name="Okwuonu G."/>
            <person name="Ongeri F."/>
            <person name="Pham C."/>
            <person name="Simmons D."/>
            <person name="Wilczek-Boney K."/>
            <person name="Hale W."/>
            <person name="Jakkamsetti A."/>
            <person name="Pham P."/>
            <person name="Ruth R."/>
            <person name="San Lucas F."/>
            <person name="Warren J."/>
            <person name="Zhang J."/>
            <person name="Zhao Z."/>
            <person name="Zhou C."/>
            <person name="Zhu D."/>
            <person name="Lee S."/>
            <person name="Bess C."/>
            <person name="Blankenburg K."/>
            <person name="Forbes L."/>
            <person name="Fu Q."/>
            <person name="Gubbala S."/>
            <person name="Hirani K."/>
            <person name="Jayaseelan J.C."/>
            <person name="Lara F."/>
            <person name="Munidasa M."/>
            <person name="Palculict T."/>
            <person name="Patil S."/>
            <person name="Pu L.-L."/>
            <person name="Saada N."/>
            <person name="Tang L."/>
            <person name="Weissenberger G."/>
            <person name="Zhu Y."/>
            <person name="Hemphill L."/>
            <person name="Shang Y."/>
            <person name="Youmans B."/>
            <person name="Ayvaz T."/>
            <person name="Ross M."/>
            <person name="Santibanez J."/>
            <person name="Aqrawi P."/>
            <person name="Gross S."/>
            <person name="Joshi V."/>
            <person name="Fowler G."/>
            <person name="Nazareth L."/>
            <person name="Reid J."/>
            <person name="Worley K."/>
            <person name="Petrosino J."/>
            <person name="Highlander S."/>
            <person name="Gibbs R."/>
        </authorList>
    </citation>
    <scope>NUCLEOTIDE SEQUENCE [LARGE SCALE GENOMIC DNA]</scope>
    <source>
        <strain evidence="1">DSM 16973</strain>
    </source>
</reference>